<accession>A0ABZ3DJY1</accession>
<organism evidence="3 4">
    <name type="scientific">Burkholderia arboris</name>
    <dbReference type="NCBI Taxonomy" id="488730"/>
    <lineage>
        <taxon>Bacteria</taxon>
        <taxon>Pseudomonadati</taxon>
        <taxon>Pseudomonadota</taxon>
        <taxon>Betaproteobacteria</taxon>
        <taxon>Burkholderiales</taxon>
        <taxon>Burkholderiaceae</taxon>
        <taxon>Burkholderia</taxon>
        <taxon>Burkholderia cepacia complex</taxon>
    </lineage>
</organism>
<feature type="compositionally biased region" description="Low complexity" evidence="1">
    <location>
        <begin position="762"/>
        <end position="775"/>
    </location>
</feature>
<dbReference type="SUPFAM" id="SSF53756">
    <property type="entry name" value="UDP-Glycosyltransferase/glycogen phosphorylase"/>
    <property type="match status" value="1"/>
</dbReference>
<evidence type="ECO:0000313" key="3">
    <source>
        <dbReference type="EMBL" id="XAE48867.1"/>
    </source>
</evidence>
<evidence type="ECO:0000256" key="1">
    <source>
        <dbReference type="SAM" id="MobiDB-lite"/>
    </source>
</evidence>
<proteinExistence type="predicted"/>
<protein>
    <submittedName>
        <fullName evidence="3">Glycosyltransferase</fullName>
        <ecNumber evidence="3">2.4.-.-</ecNumber>
    </submittedName>
</protein>
<dbReference type="Pfam" id="PF00535">
    <property type="entry name" value="Glycos_transf_2"/>
    <property type="match status" value="1"/>
</dbReference>
<reference evidence="3 4" key="1">
    <citation type="submission" date="2022-10" db="EMBL/GenBank/DDBJ databases">
        <title>Genomic of Burkholderia cepacia PN-1.</title>
        <authorList>
            <person name="Yang Y."/>
            <person name="Guan H."/>
            <person name="Huang J."/>
        </authorList>
    </citation>
    <scope>NUCLEOTIDE SEQUENCE [LARGE SCALE GENOMIC DNA]</scope>
    <source>
        <strain evidence="3 4">PN-1</strain>
    </source>
</reference>
<dbReference type="GO" id="GO:0016757">
    <property type="term" value="F:glycosyltransferase activity"/>
    <property type="evidence" value="ECO:0007669"/>
    <property type="project" value="UniProtKB-KW"/>
</dbReference>
<dbReference type="RefSeq" id="WP_342703732.1">
    <property type="nucleotide sequence ID" value="NZ_CP109821.1"/>
</dbReference>
<feature type="region of interest" description="Disordered" evidence="1">
    <location>
        <begin position="757"/>
        <end position="779"/>
    </location>
</feature>
<dbReference type="Proteomes" id="UP001448498">
    <property type="component" value="Chromosome 1"/>
</dbReference>
<dbReference type="Pfam" id="PF13692">
    <property type="entry name" value="Glyco_trans_1_4"/>
    <property type="match status" value="1"/>
</dbReference>
<dbReference type="SUPFAM" id="SSF53448">
    <property type="entry name" value="Nucleotide-diphospho-sugar transferases"/>
    <property type="match status" value="1"/>
</dbReference>
<dbReference type="CDD" id="cd00761">
    <property type="entry name" value="Glyco_tranf_GTA_type"/>
    <property type="match status" value="1"/>
</dbReference>
<dbReference type="EMBL" id="CP109821">
    <property type="protein sequence ID" value="XAE48867.1"/>
    <property type="molecule type" value="Genomic_DNA"/>
</dbReference>
<feature type="domain" description="Glycosyltransferase 2-like" evidence="2">
    <location>
        <begin position="71"/>
        <end position="190"/>
    </location>
</feature>
<dbReference type="PANTHER" id="PTHR12526">
    <property type="entry name" value="GLYCOSYLTRANSFERASE"/>
    <property type="match status" value="1"/>
</dbReference>
<dbReference type="Gene3D" id="3.40.50.2000">
    <property type="entry name" value="Glycogen Phosphorylase B"/>
    <property type="match status" value="1"/>
</dbReference>
<dbReference type="Gene3D" id="3.90.550.10">
    <property type="entry name" value="Spore Coat Polysaccharide Biosynthesis Protein SpsA, Chain A"/>
    <property type="match status" value="1"/>
</dbReference>
<name>A0ABZ3DJY1_9BURK</name>
<dbReference type="InterPro" id="IPR001173">
    <property type="entry name" value="Glyco_trans_2-like"/>
</dbReference>
<sequence length="857" mass="94864">MPAHATGIAICSNYAVAAGATGIPAGKRAARQGLVAPLRPAPRGAETPNASVYNASPRYASRQLHPMFDISVILNAHNEGGIINRTLRSLAEASDFARARGITLEIVVVLDNPNEATRSVIASADLSSFDGVQTIEVSNRSLGLSRNSGCEIAQGEYFATADADDLVSFNFFVEALAAAKRYGNDALLFPQYLIAFGSMYFITEYGEADLMPFLLADIHPYVSRVFFHRSTFERLKYVHCDTQRGHAFEDWHFNASAIALGMKAHYIPDSVLYYRQRQQSIMAAARNQSVELETPDTDLFDPAVYLRVFADDYRAYRAGERMLPPWYDVKQKFLGSRLLSDMTEAANRIDPAVDTLSLRHGSQTSAMWSTPEPSAVYYEMCEAIRDAGPITDVFLIPFLPAGGAERYILDVMNGLLACGASKRILVLSGEPMEKHAWLSRLPDAAIFVDIAVLGQKLDDRQRDRITARLIRAAAPDARLHVRACVFSHRMLSRHFAQFSGRDVTYYRFCDTRVYENDVSIISGGAVEFLTNNIQHITRIVTDNGQTVVDDEFIFGASASRWNNLPALLHGVKEPTLHATPRRRLLWASRLDGQKRPQLAVALSKYFAQSGTGITLDLYGGITPGFEVDLAGASYKGPFSAFADLPLHEYDALVYTSWFDGLPNVILEAMGSGLPVIAPNIGGIGEAVLDGETGLLIEASNDLDEAVDAYREAIERLYAQPGLLGALSKRASDYVHDKHGDAQYVANIQRIFGMNASHQESHPPAQAPAGQAASSAENQEELRRLRRELADARAKLLVHAREADVLRSESVELRQYANQWVAFQRARIFIVYRAYLRLHRIPVLGPLLRAIMRPFTWK</sequence>
<dbReference type="InterPro" id="IPR029044">
    <property type="entry name" value="Nucleotide-diphossugar_trans"/>
</dbReference>
<evidence type="ECO:0000259" key="2">
    <source>
        <dbReference type="Pfam" id="PF00535"/>
    </source>
</evidence>
<keyword evidence="3" id="KW-0808">Transferase</keyword>
<dbReference type="CDD" id="cd03801">
    <property type="entry name" value="GT4_PimA-like"/>
    <property type="match status" value="1"/>
</dbReference>
<keyword evidence="4" id="KW-1185">Reference proteome</keyword>
<evidence type="ECO:0000313" key="4">
    <source>
        <dbReference type="Proteomes" id="UP001448498"/>
    </source>
</evidence>
<keyword evidence="3" id="KW-0328">Glycosyltransferase</keyword>
<gene>
    <name evidence="3" type="ORF">OHZ10_04325</name>
</gene>
<dbReference type="EC" id="2.4.-.-" evidence="3"/>